<keyword evidence="2" id="KW-1185">Reference proteome</keyword>
<reference evidence="1" key="2">
    <citation type="submission" date="2013-04" db="UniProtKB">
        <authorList>
            <consortium name="EnsemblPlants"/>
        </authorList>
    </citation>
    <scope>IDENTIFICATION</scope>
</reference>
<evidence type="ECO:0000313" key="1">
    <source>
        <dbReference type="EnsemblPlants" id="OB01G30920.1"/>
    </source>
</evidence>
<organism evidence="1">
    <name type="scientific">Oryza brachyantha</name>
    <name type="common">malo sina</name>
    <dbReference type="NCBI Taxonomy" id="4533"/>
    <lineage>
        <taxon>Eukaryota</taxon>
        <taxon>Viridiplantae</taxon>
        <taxon>Streptophyta</taxon>
        <taxon>Embryophyta</taxon>
        <taxon>Tracheophyta</taxon>
        <taxon>Spermatophyta</taxon>
        <taxon>Magnoliopsida</taxon>
        <taxon>Liliopsida</taxon>
        <taxon>Poales</taxon>
        <taxon>Poaceae</taxon>
        <taxon>BOP clade</taxon>
        <taxon>Oryzoideae</taxon>
        <taxon>Oryzeae</taxon>
        <taxon>Oryzinae</taxon>
        <taxon>Oryza</taxon>
    </lineage>
</organism>
<reference evidence="1" key="1">
    <citation type="journal article" date="2013" name="Nat. Commun.">
        <title>Whole-genome sequencing of Oryza brachyantha reveals mechanisms underlying Oryza genome evolution.</title>
        <authorList>
            <person name="Chen J."/>
            <person name="Huang Q."/>
            <person name="Gao D."/>
            <person name="Wang J."/>
            <person name="Lang Y."/>
            <person name="Liu T."/>
            <person name="Li B."/>
            <person name="Bai Z."/>
            <person name="Luis Goicoechea J."/>
            <person name="Liang C."/>
            <person name="Chen C."/>
            <person name="Zhang W."/>
            <person name="Sun S."/>
            <person name="Liao Y."/>
            <person name="Zhang X."/>
            <person name="Yang L."/>
            <person name="Song C."/>
            <person name="Wang M."/>
            <person name="Shi J."/>
            <person name="Liu G."/>
            <person name="Liu J."/>
            <person name="Zhou H."/>
            <person name="Zhou W."/>
            <person name="Yu Q."/>
            <person name="An N."/>
            <person name="Chen Y."/>
            <person name="Cai Q."/>
            <person name="Wang B."/>
            <person name="Liu B."/>
            <person name="Min J."/>
            <person name="Huang Y."/>
            <person name="Wu H."/>
            <person name="Li Z."/>
            <person name="Zhang Y."/>
            <person name="Yin Y."/>
            <person name="Song W."/>
            <person name="Jiang J."/>
            <person name="Jackson S.A."/>
            <person name="Wing R.A."/>
            <person name="Wang J."/>
            <person name="Chen M."/>
        </authorList>
    </citation>
    <scope>NUCLEOTIDE SEQUENCE [LARGE SCALE GENOMIC DNA]</scope>
    <source>
        <strain evidence="1">cv. IRGC 101232</strain>
    </source>
</reference>
<evidence type="ECO:0000313" key="2">
    <source>
        <dbReference type="Proteomes" id="UP000006038"/>
    </source>
</evidence>
<name>J3L1I6_ORYBR</name>
<dbReference type="EnsemblPlants" id="OB01G30920.1">
    <property type="protein sequence ID" value="OB01G30920.1"/>
    <property type="gene ID" value="OB01G30920"/>
</dbReference>
<proteinExistence type="predicted"/>
<dbReference type="HOGENOM" id="CLU_2892689_0_0_1"/>
<sequence length="63" mass="7026">CRSSSGNFHGECNLCFPFHIFTLEFLNVNSNSRIIPIIWYAGAIEEEIFHASQCVADSGVYVA</sequence>
<dbReference type="Gramene" id="OB01G30920.1">
    <property type="protein sequence ID" value="OB01G30920.1"/>
    <property type="gene ID" value="OB01G30920"/>
</dbReference>
<protein>
    <submittedName>
        <fullName evidence="1">Uncharacterized protein</fullName>
    </submittedName>
</protein>
<accession>J3L1I6</accession>
<dbReference type="Proteomes" id="UP000006038">
    <property type="component" value="Chromosome 1"/>
</dbReference>
<dbReference type="AlphaFoldDB" id="J3L1I6"/>